<keyword evidence="3" id="KW-1185">Reference proteome</keyword>
<dbReference type="EMBL" id="UYYF01000188">
    <property type="protein sequence ID" value="VDM96899.1"/>
    <property type="molecule type" value="Genomic_DNA"/>
</dbReference>
<accession>A0A0N5CMR1</accession>
<dbReference type="Pfam" id="PF00294">
    <property type="entry name" value="PfkB"/>
    <property type="match status" value="1"/>
</dbReference>
<dbReference type="Gene3D" id="3.40.1190.20">
    <property type="match status" value="1"/>
</dbReference>
<gene>
    <name evidence="2" type="ORF">TCLT_LOCUS1448</name>
</gene>
<dbReference type="AlphaFoldDB" id="A0A0N5CMR1"/>
<evidence type="ECO:0000313" key="3">
    <source>
        <dbReference type="Proteomes" id="UP000276776"/>
    </source>
</evidence>
<dbReference type="SUPFAM" id="SSF53613">
    <property type="entry name" value="Ribokinase-like"/>
    <property type="match status" value="1"/>
</dbReference>
<dbReference type="STRING" id="103827.A0A0N5CMR1"/>
<name>A0A0N5CMR1_THECL</name>
<dbReference type="WBParaSite" id="TCLT_0000144701-mRNA-1">
    <property type="protein sequence ID" value="TCLT_0000144701-mRNA-1"/>
    <property type="gene ID" value="TCLT_0000144701"/>
</dbReference>
<dbReference type="PANTHER" id="PTHR42774:SF3">
    <property type="entry name" value="KETOHEXOKINASE"/>
    <property type="match status" value="1"/>
</dbReference>
<dbReference type="PANTHER" id="PTHR42774">
    <property type="entry name" value="PHOSPHOTRANSFERASE SYSTEM TRANSPORT PROTEIN"/>
    <property type="match status" value="1"/>
</dbReference>
<dbReference type="InterPro" id="IPR011611">
    <property type="entry name" value="PfkB_dom"/>
</dbReference>
<organism evidence="4">
    <name type="scientific">Thelazia callipaeda</name>
    <name type="common">Oriental eyeworm</name>
    <name type="synonym">Parasitic nematode</name>
    <dbReference type="NCBI Taxonomy" id="103827"/>
    <lineage>
        <taxon>Eukaryota</taxon>
        <taxon>Metazoa</taxon>
        <taxon>Ecdysozoa</taxon>
        <taxon>Nematoda</taxon>
        <taxon>Chromadorea</taxon>
        <taxon>Rhabditida</taxon>
        <taxon>Spirurina</taxon>
        <taxon>Spiruromorpha</taxon>
        <taxon>Thelazioidea</taxon>
        <taxon>Thelaziidae</taxon>
        <taxon>Thelazia</taxon>
    </lineage>
</organism>
<reference evidence="4" key="1">
    <citation type="submission" date="2017-02" db="UniProtKB">
        <authorList>
            <consortium name="WormBaseParasite"/>
        </authorList>
    </citation>
    <scope>IDENTIFICATION</scope>
</reference>
<proteinExistence type="predicted"/>
<evidence type="ECO:0000313" key="2">
    <source>
        <dbReference type="EMBL" id="VDM96899.1"/>
    </source>
</evidence>
<dbReference type="Proteomes" id="UP000276776">
    <property type="component" value="Unassembled WGS sequence"/>
</dbReference>
<sequence length="319" mass="35725">MVMRPSRIFLVSSSLVYEMDEKILIVGLTCLDIVNYVESYPVEDGDSRVVKQVWTTGGNATNNITVLNQLNSHSVLFSSIPAQCPVLESLLKGAGIKTNYCIRRSNSELPISTIIVSESTGSRTILHYRGQLQEPNCREFQDAFPDISRFSWIHFEGRNFENVISMIRHVRKMRQNNEKPTISLECEKVRNFPTLEDAIPLVDVLFISKDFARNKGFRSKEQGVSGIQEKYCASNVIVICPWAEKGAAARSTSEDEMISVNSYHENKAAIDTVGAGDCFIACCIHYLNEGCGLRETLRKSCRIAGKKVTQRGLLDLDLS</sequence>
<reference evidence="2 3" key="2">
    <citation type="submission" date="2018-11" db="EMBL/GenBank/DDBJ databases">
        <authorList>
            <consortium name="Pathogen Informatics"/>
        </authorList>
    </citation>
    <scope>NUCLEOTIDE SEQUENCE [LARGE SCALE GENOMIC DNA]</scope>
</reference>
<protein>
    <submittedName>
        <fullName evidence="4">PfkB domain-containing protein</fullName>
    </submittedName>
</protein>
<dbReference type="GO" id="GO:0006796">
    <property type="term" value="P:phosphate-containing compound metabolic process"/>
    <property type="evidence" value="ECO:0007669"/>
    <property type="project" value="UniProtKB-ARBA"/>
</dbReference>
<dbReference type="InterPro" id="IPR029056">
    <property type="entry name" value="Ribokinase-like"/>
</dbReference>
<dbReference type="OMA" id="GCTEVDY"/>
<dbReference type="OrthoDB" id="204058at2759"/>
<evidence type="ECO:0000313" key="4">
    <source>
        <dbReference type="WBParaSite" id="TCLT_0000144701-mRNA-1"/>
    </source>
</evidence>
<evidence type="ECO:0000259" key="1">
    <source>
        <dbReference type="Pfam" id="PF00294"/>
    </source>
</evidence>
<feature type="domain" description="Carbohydrate kinase PfkB" evidence="1">
    <location>
        <begin position="21"/>
        <end position="313"/>
    </location>
</feature>
<dbReference type="InterPro" id="IPR052562">
    <property type="entry name" value="Ketohexokinase-related"/>
</dbReference>